<feature type="compositionally biased region" description="Low complexity" evidence="1">
    <location>
        <begin position="18"/>
        <end position="30"/>
    </location>
</feature>
<gene>
    <name evidence="2" type="ORF">E2C01_045723</name>
</gene>
<reference evidence="2 3" key="1">
    <citation type="submission" date="2019-05" db="EMBL/GenBank/DDBJ databases">
        <title>Another draft genome of Portunus trituberculatus and its Hox gene families provides insights of decapod evolution.</title>
        <authorList>
            <person name="Jeong J.-H."/>
            <person name="Song I."/>
            <person name="Kim S."/>
            <person name="Choi T."/>
            <person name="Kim D."/>
            <person name="Ryu S."/>
            <person name="Kim W."/>
        </authorList>
    </citation>
    <scope>NUCLEOTIDE SEQUENCE [LARGE SCALE GENOMIC DNA]</scope>
    <source>
        <tissue evidence="2">Muscle</tissue>
    </source>
</reference>
<evidence type="ECO:0000313" key="3">
    <source>
        <dbReference type="Proteomes" id="UP000324222"/>
    </source>
</evidence>
<feature type="compositionally biased region" description="Acidic residues" evidence="1">
    <location>
        <begin position="39"/>
        <end position="48"/>
    </location>
</feature>
<evidence type="ECO:0000256" key="1">
    <source>
        <dbReference type="SAM" id="MobiDB-lite"/>
    </source>
</evidence>
<name>A0A5B7G3X2_PORTR</name>
<feature type="region of interest" description="Disordered" evidence="1">
    <location>
        <begin position="1"/>
        <end position="49"/>
    </location>
</feature>
<accession>A0A5B7G3X2</accession>
<dbReference type="EMBL" id="VSRR010010470">
    <property type="protein sequence ID" value="MPC51868.1"/>
    <property type="molecule type" value="Genomic_DNA"/>
</dbReference>
<comment type="caution">
    <text evidence="2">The sequence shown here is derived from an EMBL/GenBank/DDBJ whole genome shotgun (WGS) entry which is preliminary data.</text>
</comment>
<proteinExistence type="predicted"/>
<protein>
    <submittedName>
        <fullName evidence="2">Uncharacterized protein</fullName>
    </submittedName>
</protein>
<keyword evidence="3" id="KW-1185">Reference proteome</keyword>
<sequence>MTVAPDGVNIRPAGQEVPPSSSPAGFSGFSQAEHCISSEDSDSQDDMQPDSVLLQCAMAYAPVDEVSGGIDKHVHYMVNHVFDNGLREEEYKEILDDVAAKRPDNCHALAPMDFNSKFWMH</sequence>
<organism evidence="2 3">
    <name type="scientific">Portunus trituberculatus</name>
    <name type="common">Swimming crab</name>
    <name type="synonym">Neptunus trituberculatus</name>
    <dbReference type="NCBI Taxonomy" id="210409"/>
    <lineage>
        <taxon>Eukaryota</taxon>
        <taxon>Metazoa</taxon>
        <taxon>Ecdysozoa</taxon>
        <taxon>Arthropoda</taxon>
        <taxon>Crustacea</taxon>
        <taxon>Multicrustacea</taxon>
        <taxon>Malacostraca</taxon>
        <taxon>Eumalacostraca</taxon>
        <taxon>Eucarida</taxon>
        <taxon>Decapoda</taxon>
        <taxon>Pleocyemata</taxon>
        <taxon>Brachyura</taxon>
        <taxon>Eubrachyura</taxon>
        <taxon>Portunoidea</taxon>
        <taxon>Portunidae</taxon>
        <taxon>Portuninae</taxon>
        <taxon>Portunus</taxon>
    </lineage>
</organism>
<evidence type="ECO:0000313" key="2">
    <source>
        <dbReference type="EMBL" id="MPC51868.1"/>
    </source>
</evidence>
<dbReference type="AlphaFoldDB" id="A0A5B7G3X2"/>
<dbReference type="Proteomes" id="UP000324222">
    <property type="component" value="Unassembled WGS sequence"/>
</dbReference>